<dbReference type="InterPro" id="IPR036390">
    <property type="entry name" value="WH_DNA-bd_sf"/>
</dbReference>
<accession>A0A250DHA7</accession>
<dbReference type="InterPro" id="IPR050397">
    <property type="entry name" value="Env_Response_Regulators"/>
</dbReference>
<evidence type="ECO:0000259" key="4">
    <source>
        <dbReference type="PROSITE" id="PS50042"/>
    </source>
</evidence>
<dbReference type="InterPro" id="IPR014710">
    <property type="entry name" value="RmlC-like_jellyroll"/>
</dbReference>
<dbReference type="PRINTS" id="PR00034">
    <property type="entry name" value="HTHCRP"/>
</dbReference>
<name>A0A250DHA7_9BURK</name>
<dbReference type="Pfam" id="PF13545">
    <property type="entry name" value="HTH_Crp_2"/>
    <property type="match status" value="1"/>
</dbReference>
<dbReference type="PROSITE" id="PS50042">
    <property type="entry name" value="CNMP_BINDING_3"/>
    <property type="match status" value="1"/>
</dbReference>
<evidence type="ECO:0000256" key="1">
    <source>
        <dbReference type="ARBA" id="ARBA00023015"/>
    </source>
</evidence>
<dbReference type="InterPro" id="IPR018490">
    <property type="entry name" value="cNMP-bd_dom_sf"/>
</dbReference>
<dbReference type="Proteomes" id="UP000217154">
    <property type="component" value="Chromosome"/>
</dbReference>
<feature type="domain" description="Cyclic nucleotide-binding" evidence="4">
    <location>
        <begin position="24"/>
        <end position="144"/>
    </location>
</feature>
<dbReference type="KEGG" id="vbo:CKY39_10835"/>
<keyword evidence="3" id="KW-0804">Transcription</keyword>
<dbReference type="InterPro" id="IPR000595">
    <property type="entry name" value="cNMP-bd_dom"/>
</dbReference>
<evidence type="ECO:0000313" key="6">
    <source>
        <dbReference type="EMBL" id="ATA53654.1"/>
    </source>
</evidence>
<dbReference type="SMART" id="SM00419">
    <property type="entry name" value="HTH_CRP"/>
    <property type="match status" value="1"/>
</dbReference>
<evidence type="ECO:0000256" key="3">
    <source>
        <dbReference type="ARBA" id="ARBA00023163"/>
    </source>
</evidence>
<organism evidence="6 7">
    <name type="scientific">Variovorax boronicumulans</name>
    <dbReference type="NCBI Taxonomy" id="436515"/>
    <lineage>
        <taxon>Bacteria</taxon>
        <taxon>Pseudomonadati</taxon>
        <taxon>Pseudomonadota</taxon>
        <taxon>Betaproteobacteria</taxon>
        <taxon>Burkholderiales</taxon>
        <taxon>Comamonadaceae</taxon>
        <taxon>Variovorax</taxon>
    </lineage>
</organism>
<dbReference type="GO" id="GO:0003677">
    <property type="term" value="F:DNA binding"/>
    <property type="evidence" value="ECO:0007669"/>
    <property type="project" value="UniProtKB-KW"/>
</dbReference>
<keyword evidence="1" id="KW-0805">Transcription regulation</keyword>
<dbReference type="InterPro" id="IPR036388">
    <property type="entry name" value="WH-like_DNA-bd_sf"/>
</dbReference>
<dbReference type="PROSITE" id="PS51063">
    <property type="entry name" value="HTH_CRP_2"/>
    <property type="match status" value="1"/>
</dbReference>
<evidence type="ECO:0008006" key="8">
    <source>
        <dbReference type="Google" id="ProtNLM"/>
    </source>
</evidence>
<sequence length="242" mass="27215">MEYPQPVSQSTREEIEHGLSTCAVFFDWPKDRLRELANAARARHYRRRTPLVSRGNHQREVFVIVSGSIEIAATNAAGDKYILSVLGAGQITRMVHLIDDMQPIFAFDARADSHIIHIPGAAMRRILDAEPVLWRSIAQTMLRRYRMSAEILQDQVLGSVRRRTAITLLNMVYRYGDASGAPCDTELRVSQTDLANMLGVSRQTVGKELAQFKDEGVLGCNEGYRLVTVVDLPRLHRIAAED</sequence>
<feature type="domain" description="HTH crp-type" evidence="5">
    <location>
        <begin position="158"/>
        <end position="233"/>
    </location>
</feature>
<dbReference type="GO" id="GO:0005829">
    <property type="term" value="C:cytosol"/>
    <property type="evidence" value="ECO:0007669"/>
    <property type="project" value="TreeGrafter"/>
</dbReference>
<evidence type="ECO:0000256" key="2">
    <source>
        <dbReference type="ARBA" id="ARBA00023125"/>
    </source>
</evidence>
<dbReference type="AlphaFoldDB" id="A0A250DHA7"/>
<keyword evidence="2" id="KW-0238">DNA-binding</keyword>
<dbReference type="SUPFAM" id="SSF51206">
    <property type="entry name" value="cAMP-binding domain-like"/>
    <property type="match status" value="1"/>
</dbReference>
<dbReference type="Pfam" id="PF00027">
    <property type="entry name" value="cNMP_binding"/>
    <property type="match status" value="1"/>
</dbReference>
<gene>
    <name evidence="6" type="ORF">CKY39_10835</name>
</gene>
<dbReference type="Gene3D" id="1.10.10.10">
    <property type="entry name" value="Winged helix-like DNA-binding domain superfamily/Winged helix DNA-binding domain"/>
    <property type="match status" value="1"/>
</dbReference>
<proteinExistence type="predicted"/>
<protein>
    <recommendedName>
        <fullName evidence="8">Crp/Fnr family transcriptional regulator</fullName>
    </recommendedName>
</protein>
<dbReference type="EMBL" id="CP023284">
    <property type="protein sequence ID" value="ATA53654.1"/>
    <property type="molecule type" value="Genomic_DNA"/>
</dbReference>
<dbReference type="PANTHER" id="PTHR24567">
    <property type="entry name" value="CRP FAMILY TRANSCRIPTIONAL REGULATORY PROTEIN"/>
    <property type="match status" value="1"/>
</dbReference>
<evidence type="ECO:0000259" key="5">
    <source>
        <dbReference type="PROSITE" id="PS51063"/>
    </source>
</evidence>
<dbReference type="GO" id="GO:0003700">
    <property type="term" value="F:DNA-binding transcription factor activity"/>
    <property type="evidence" value="ECO:0007669"/>
    <property type="project" value="TreeGrafter"/>
</dbReference>
<dbReference type="Gene3D" id="2.60.120.10">
    <property type="entry name" value="Jelly Rolls"/>
    <property type="match status" value="1"/>
</dbReference>
<dbReference type="InterPro" id="IPR012318">
    <property type="entry name" value="HTH_CRP"/>
</dbReference>
<reference evidence="6 7" key="1">
    <citation type="submission" date="2017-09" db="EMBL/GenBank/DDBJ databases">
        <title>The diverse metabolic capabilities of V. boronicumulans make it an excellent choice for continued studies on novel biodegradation.</title>
        <authorList>
            <person name="Sun S."/>
        </authorList>
    </citation>
    <scope>NUCLEOTIDE SEQUENCE [LARGE SCALE GENOMIC DNA]</scope>
    <source>
        <strain evidence="6 7">J1</strain>
    </source>
</reference>
<dbReference type="PANTHER" id="PTHR24567:SF74">
    <property type="entry name" value="HTH-TYPE TRANSCRIPTIONAL REGULATOR ARCR"/>
    <property type="match status" value="1"/>
</dbReference>
<dbReference type="SUPFAM" id="SSF46785">
    <property type="entry name" value="Winged helix' DNA-binding domain"/>
    <property type="match status" value="1"/>
</dbReference>
<evidence type="ECO:0000313" key="7">
    <source>
        <dbReference type="Proteomes" id="UP000217154"/>
    </source>
</evidence>